<evidence type="ECO:0000256" key="1">
    <source>
        <dbReference type="SAM" id="MobiDB-lite"/>
    </source>
</evidence>
<feature type="compositionally biased region" description="Low complexity" evidence="1">
    <location>
        <begin position="657"/>
        <end position="676"/>
    </location>
</feature>
<comment type="caution">
    <text evidence="3">The sequence shown here is derived from an EMBL/GenBank/DDBJ whole genome shotgun (WGS) entry which is preliminary data.</text>
</comment>
<dbReference type="AlphaFoldDB" id="A0A2P4ZW26"/>
<keyword evidence="4" id="KW-1185">Reference proteome</keyword>
<reference evidence="3 4" key="1">
    <citation type="journal article" date="2016" name="Genome Announc.">
        <title>Draft Whole-Genome Sequence of Trichoderma gamsii T6085, a Promising Biocontrol Agent of Fusarium Head Blight on Wheat.</title>
        <authorList>
            <person name="Baroncelli R."/>
            <person name="Zapparata A."/>
            <person name="Piaggeschi G."/>
            <person name="Sarrocco S."/>
            <person name="Vannacci G."/>
        </authorList>
    </citation>
    <scope>NUCLEOTIDE SEQUENCE [LARGE SCALE GENOMIC DNA]</scope>
    <source>
        <strain evidence="3 4">T6085</strain>
    </source>
</reference>
<feature type="compositionally biased region" description="Gly residues" evidence="1">
    <location>
        <begin position="480"/>
        <end position="522"/>
    </location>
</feature>
<evidence type="ECO:0000313" key="4">
    <source>
        <dbReference type="Proteomes" id="UP000054821"/>
    </source>
</evidence>
<feature type="compositionally biased region" description="Polar residues" evidence="1">
    <location>
        <begin position="645"/>
        <end position="655"/>
    </location>
</feature>
<feature type="compositionally biased region" description="Low complexity" evidence="1">
    <location>
        <begin position="429"/>
        <end position="452"/>
    </location>
</feature>
<accession>A0A2P4ZW26</accession>
<gene>
    <name evidence="3" type="ORF">TGAM01_v202353</name>
</gene>
<dbReference type="RefSeq" id="XP_024406221.1">
    <property type="nucleotide sequence ID" value="XM_024548982.1"/>
</dbReference>
<evidence type="ECO:0000256" key="2">
    <source>
        <dbReference type="SAM" id="SignalP"/>
    </source>
</evidence>
<dbReference type="EMBL" id="JPDN02000006">
    <property type="protein sequence ID" value="PON28506.1"/>
    <property type="molecule type" value="Genomic_DNA"/>
</dbReference>
<feature type="compositionally biased region" description="Low complexity" evidence="1">
    <location>
        <begin position="689"/>
        <end position="709"/>
    </location>
</feature>
<feature type="compositionally biased region" description="Gly residues" evidence="1">
    <location>
        <begin position="535"/>
        <end position="582"/>
    </location>
</feature>
<feature type="region of interest" description="Disordered" evidence="1">
    <location>
        <begin position="344"/>
        <end position="601"/>
    </location>
</feature>
<evidence type="ECO:0000313" key="3">
    <source>
        <dbReference type="EMBL" id="PON28506.1"/>
    </source>
</evidence>
<feature type="compositionally biased region" description="Low complexity" evidence="1">
    <location>
        <begin position="355"/>
        <end position="370"/>
    </location>
</feature>
<feature type="compositionally biased region" description="Pro residues" evidence="1">
    <location>
        <begin position="371"/>
        <end position="428"/>
    </location>
</feature>
<dbReference type="Proteomes" id="UP000054821">
    <property type="component" value="Unassembled WGS sequence"/>
</dbReference>
<feature type="compositionally biased region" description="Low complexity" evidence="1">
    <location>
        <begin position="523"/>
        <end position="534"/>
    </location>
</feature>
<keyword evidence="2" id="KW-0732">Signal</keyword>
<dbReference type="GeneID" id="29985032"/>
<proteinExistence type="predicted"/>
<feature type="region of interest" description="Disordered" evidence="1">
    <location>
        <begin position="645"/>
        <end position="709"/>
    </location>
</feature>
<feature type="signal peptide" evidence="2">
    <location>
        <begin position="1"/>
        <end position="19"/>
    </location>
</feature>
<name>A0A2P4ZW26_9HYPO</name>
<organism evidence="3 4">
    <name type="scientific">Trichoderma gamsii</name>
    <dbReference type="NCBI Taxonomy" id="398673"/>
    <lineage>
        <taxon>Eukaryota</taxon>
        <taxon>Fungi</taxon>
        <taxon>Dikarya</taxon>
        <taxon>Ascomycota</taxon>
        <taxon>Pezizomycotina</taxon>
        <taxon>Sordariomycetes</taxon>
        <taxon>Hypocreomycetidae</taxon>
        <taxon>Hypocreales</taxon>
        <taxon>Hypocreaceae</taxon>
        <taxon>Trichoderma</taxon>
    </lineage>
</organism>
<sequence>MAGLSRALALLALGTAVRASPFFASNGTITPPPTFTTAPPSSTDIANVTCGTQSGFPAIILQEYQGLSTNHDLQCQCLEQAFSWLETTVKPTRTLTRTIGTGITTFTETVTSGSTTTTSIVTTVVNTVDTETVTGNFIDAQTNVWYGSASSPCCYSCTIAASTVEVFYWPDATTTSSGFAQVTSFVSNGYTFQSPSIYIGFSSLSAFDYCGVVGQPFTNITVGFDPDELSTIVFAASGSQTDTDVETATNGGVFTTTDTLTFYTPVGSAALNTKDLERNCSTILGYNYIPGNPSNALKSSPDPCHPTIVIPDRVRSLDPAWASCIRDGFGGFYDPPSALSSVTALVPTSAPPPTTTTAASPPRTSNTQPSSTPPPPPPKTSSSASPPPPPPSSSSNAPPPPPPSSSSKAPPPPPPSSSSNAPPPPPPSSSSQGAGGSSASSPPASSSSAGGNSPPPPASSSNGAGSGSGSGTSASSPSGTPGGSNNGGGSSGGNGGSGNGGNGGGNGGSNGGGSNSGNGNGAGSPPNGSNDNNSGNGGNSGGNGGSNGSGSGSNGSGSNGNGGNGNGGNGSGNGSGNNGGGAADSSTSPQNTGSGAPPTSIISVGSVAFTENSQSQFVHGSTTLIPGGPAVTLGGNTLSLPTSGSEIIVNGSTEPVSEAASATSGSESSAAGETGTPGSQETSGGPSGNSGSTNTASSGLPSSSVPSIPKSGASGLVSGVMTNIQVVVGVMLVAFYI</sequence>
<protein>
    <submittedName>
        <fullName evidence="3">Uncharacterized protein</fullName>
    </submittedName>
</protein>
<feature type="chain" id="PRO_5015179415" evidence="2">
    <location>
        <begin position="20"/>
        <end position="737"/>
    </location>
</feature>